<feature type="domain" description="FAD-binding" evidence="1">
    <location>
        <begin position="6"/>
        <end position="307"/>
    </location>
</feature>
<dbReference type="Proteomes" id="UP001500459">
    <property type="component" value="Unassembled WGS sequence"/>
</dbReference>
<dbReference type="InterPro" id="IPR036188">
    <property type="entry name" value="FAD/NAD-bd_sf"/>
</dbReference>
<dbReference type="PRINTS" id="PR00420">
    <property type="entry name" value="RNGMNOXGNASE"/>
</dbReference>
<protein>
    <submittedName>
        <fullName evidence="2">NAD(P)/FAD-dependent oxidoreductase</fullName>
    </submittedName>
</protein>
<keyword evidence="3" id="KW-1185">Reference proteome</keyword>
<dbReference type="Pfam" id="PF01494">
    <property type="entry name" value="FAD_binding_3"/>
    <property type="match status" value="1"/>
</dbReference>
<dbReference type="Gene3D" id="3.50.50.60">
    <property type="entry name" value="FAD/NAD(P)-binding domain"/>
    <property type="match status" value="1"/>
</dbReference>
<accession>A0ABP6UPR2</accession>
<reference evidence="3" key="1">
    <citation type="journal article" date="2019" name="Int. J. Syst. Evol. Microbiol.">
        <title>The Global Catalogue of Microorganisms (GCM) 10K type strain sequencing project: providing services to taxonomists for standard genome sequencing and annotation.</title>
        <authorList>
            <consortium name="The Broad Institute Genomics Platform"/>
            <consortium name="The Broad Institute Genome Sequencing Center for Infectious Disease"/>
            <person name="Wu L."/>
            <person name="Ma J."/>
        </authorList>
    </citation>
    <scope>NUCLEOTIDE SEQUENCE [LARGE SCALE GENOMIC DNA]</scope>
    <source>
        <strain evidence="3">JCM 17106</strain>
    </source>
</reference>
<evidence type="ECO:0000313" key="2">
    <source>
        <dbReference type="EMBL" id="GAA3510998.1"/>
    </source>
</evidence>
<dbReference type="SUPFAM" id="SSF51905">
    <property type="entry name" value="FAD/NAD(P)-binding domain"/>
    <property type="match status" value="1"/>
</dbReference>
<organism evidence="2 3">
    <name type="scientific">Aquimarina addita</name>
    <dbReference type="NCBI Taxonomy" id="870485"/>
    <lineage>
        <taxon>Bacteria</taxon>
        <taxon>Pseudomonadati</taxon>
        <taxon>Bacteroidota</taxon>
        <taxon>Flavobacteriia</taxon>
        <taxon>Flavobacteriales</taxon>
        <taxon>Flavobacteriaceae</taxon>
        <taxon>Aquimarina</taxon>
    </lineage>
</organism>
<dbReference type="InterPro" id="IPR050407">
    <property type="entry name" value="Geranylgeranyl_reductase"/>
</dbReference>
<name>A0ABP6UPR2_9FLAO</name>
<dbReference type="EMBL" id="BAABCW010000010">
    <property type="protein sequence ID" value="GAA3510998.1"/>
    <property type="molecule type" value="Genomic_DNA"/>
</dbReference>
<gene>
    <name evidence="2" type="ORF">GCM10022393_25870</name>
</gene>
<dbReference type="RefSeq" id="WP_344928027.1">
    <property type="nucleotide sequence ID" value="NZ_BAABCW010000010.1"/>
</dbReference>
<comment type="caution">
    <text evidence="2">The sequence shown here is derived from an EMBL/GenBank/DDBJ whole genome shotgun (WGS) entry which is preliminary data.</text>
</comment>
<dbReference type="InterPro" id="IPR002938">
    <property type="entry name" value="FAD-bd"/>
</dbReference>
<evidence type="ECO:0000259" key="1">
    <source>
        <dbReference type="Pfam" id="PF01494"/>
    </source>
</evidence>
<proteinExistence type="predicted"/>
<dbReference type="PANTHER" id="PTHR42685:SF22">
    <property type="entry name" value="CONDITIONED MEDIUM FACTOR RECEPTOR 1"/>
    <property type="match status" value="1"/>
</dbReference>
<dbReference type="PANTHER" id="PTHR42685">
    <property type="entry name" value="GERANYLGERANYL DIPHOSPHATE REDUCTASE"/>
    <property type="match status" value="1"/>
</dbReference>
<sequence length="376" mass="42441">MIGHSHIVIVGGGLSGLTSAIHLAKADIPVLLIEKNVYPKHKVCGEYISNEVLPYLQFLDLDLDILKPSRITEFIISTAQGKTIKSKLSLGGFGISRFVLDHYLWNQAKILGVHLINDQVDDIDYDDKGFMVKTARSGVITADFVIGAYGKRSILDRKLNRKFSFNASSWLAVKSHYKADFNSDTVALHNFKGGYAGLSMVENNRVNTCYLVNYSSFKKYKNIENFQKEVMCKNPHLQSFFKNSEPVFDQPITISQINFTKKKAVEHHIFMVGDTAGLIHPLCGNGMAMAIQAAQILCTLLVKNYSNHEFSRLELEKEYTHQWKLTFSKRLYTGRMLQKILIDKGFQEIAHTIANISPWIVPKIINQTHGKPLICS</sequence>
<evidence type="ECO:0000313" key="3">
    <source>
        <dbReference type="Proteomes" id="UP001500459"/>
    </source>
</evidence>